<dbReference type="EnsemblMetazoa" id="G27738.10">
    <property type="protein sequence ID" value="G27738.10:cds"/>
    <property type="gene ID" value="G27738"/>
</dbReference>
<evidence type="ECO:0000256" key="6">
    <source>
        <dbReference type="ARBA" id="ARBA00023136"/>
    </source>
</evidence>
<evidence type="ECO:0000256" key="5">
    <source>
        <dbReference type="ARBA" id="ARBA00023040"/>
    </source>
</evidence>
<keyword evidence="13" id="KW-1185">Reference proteome</keyword>
<dbReference type="OrthoDB" id="5987909at2759"/>
<feature type="transmembrane region" description="Helical" evidence="10">
    <location>
        <begin position="160"/>
        <end position="180"/>
    </location>
</feature>
<feature type="transmembrane region" description="Helical" evidence="10">
    <location>
        <begin position="80"/>
        <end position="98"/>
    </location>
</feature>
<dbReference type="AlphaFoldDB" id="A0A8W8LEH9"/>
<evidence type="ECO:0000256" key="4">
    <source>
        <dbReference type="ARBA" id="ARBA00022989"/>
    </source>
</evidence>
<dbReference type="EnsemblMetazoa" id="G27738.5">
    <property type="protein sequence ID" value="G27738.5:cds"/>
    <property type="gene ID" value="G27738"/>
</dbReference>
<evidence type="ECO:0000313" key="13">
    <source>
        <dbReference type="Proteomes" id="UP000005408"/>
    </source>
</evidence>
<organism evidence="12 13">
    <name type="scientific">Magallana gigas</name>
    <name type="common">Pacific oyster</name>
    <name type="synonym">Crassostrea gigas</name>
    <dbReference type="NCBI Taxonomy" id="29159"/>
    <lineage>
        <taxon>Eukaryota</taxon>
        <taxon>Metazoa</taxon>
        <taxon>Spiralia</taxon>
        <taxon>Lophotrochozoa</taxon>
        <taxon>Mollusca</taxon>
        <taxon>Bivalvia</taxon>
        <taxon>Autobranchia</taxon>
        <taxon>Pteriomorphia</taxon>
        <taxon>Ostreida</taxon>
        <taxon>Ostreoidea</taxon>
        <taxon>Ostreidae</taxon>
        <taxon>Magallana</taxon>
    </lineage>
</organism>
<feature type="transmembrane region" description="Helical" evidence="10">
    <location>
        <begin position="118"/>
        <end position="139"/>
    </location>
</feature>
<feature type="transmembrane region" description="Helical" evidence="10">
    <location>
        <begin position="49"/>
        <end position="71"/>
    </location>
</feature>
<evidence type="ECO:0000256" key="2">
    <source>
        <dbReference type="ARBA" id="ARBA00022475"/>
    </source>
</evidence>
<evidence type="ECO:0000259" key="11">
    <source>
        <dbReference type="PROSITE" id="PS50262"/>
    </source>
</evidence>
<dbReference type="SMART" id="SM01381">
    <property type="entry name" value="7TM_GPCR_Srsx"/>
    <property type="match status" value="1"/>
</dbReference>
<dbReference type="PRINTS" id="PR00237">
    <property type="entry name" value="GPCRRHODOPSN"/>
</dbReference>
<keyword evidence="8 10" id="KW-0325">Glycoprotein</keyword>
<feature type="transmembrane region" description="Helical" evidence="10">
    <location>
        <begin position="330"/>
        <end position="349"/>
    </location>
</feature>
<dbReference type="SUPFAM" id="SSF81321">
    <property type="entry name" value="Family A G protein-coupled receptor-like"/>
    <property type="match status" value="1"/>
</dbReference>
<protein>
    <recommendedName>
        <fullName evidence="11">G-protein coupled receptors family 1 profile domain-containing protein</fullName>
    </recommendedName>
</protein>
<dbReference type="PANTHER" id="PTHR24244:SF1">
    <property type="entry name" value="G-PROTEIN COUPLED RECEPTORS FAMILY 1 PROFILE DOMAIN-CONTAINING PROTEIN"/>
    <property type="match status" value="1"/>
</dbReference>
<keyword evidence="3 10" id="KW-0812">Transmembrane</keyword>
<keyword evidence="9 10" id="KW-0807">Transducer</keyword>
<dbReference type="Proteomes" id="UP000005408">
    <property type="component" value="Unassembled WGS sequence"/>
</dbReference>
<dbReference type="InterPro" id="IPR000276">
    <property type="entry name" value="GPCR_Rhodpsn"/>
</dbReference>
<evidence type="ECO:0000256" key="9">
    <source>
        <dbReference type="ARBA" id="ARBA00023224"/>
    </source>
</evidence>
<evidence type="ECO:0000256" key="8">
    <source>
        <dbReference type="ARBA" id="ARBA00023180"/>
    </source>
</evidence>
<evidence type="ECO:0000313" key="12">
    <source>
        <dbReference type="EnsemblMetazoa" id="G27738.4:cds"/>
    </source>
</evidence>
<dbReference type="Pfam" id="PF00001">
    <property type="entry name" value="7tm_1"/>
    <property type="match status" value="1"/>
</dbReference>
<keyword evidence="4 10" id="KW-1133">Transmembrane helix</keyword>
<dbReference type="EnsemblMetazoa" id="G27738.4">
    <property type="protein sequence ID" value="G27738.4:cds"/>
    <property type="gene ID" value="G27738"/>
</dbReference>
<evidence type="ECO:0000256" key="1">
    <source>
        <dbReference type="ARBA" id="ARBA00004651"/>
    </source>
</evidence>
<dbReference type="GO" id="GO:0008188">
    <property type="term" value="F:neuropeptide receptor activity"/>
    <property type="evidence" value="ECO:0007669"/>
    <property type="project" value="InterPro"/>
</dbReference>
<feature type="domain" description="G-protein coupled receptors family 1 profile" evidence="11">
    <location>
        <begin position="61"/>
        <end position="346"/>
    </location>
</feature>
<keyword evidence="2" id="KW-1003">Cell membrane</keyword>
<accession>A0A8W8LEH9</accession>
<dbReference type="PRINTS" id="PR00896">
    <property type="entry name" value="VASOPRESSINR"/>
</dbReference>
<dbReference type="PROSITE" id="PS50262">
    <property type="entry name" value="G_PROTEIN_RECEP_F1_2"/>
    <property type="match status" value="1"/>
</dbReference>
<dbReference type="GO" id="GO:0005000">
    <property type="term" value="F:vasopressin receptor activity"/>
    <property type="evidence" value="ECO:0007669"/>
    <property type="project" value="InterPro"/>
</dbReference>
<dbReference type="InterPro" id="IPR027294">
    <property type="entry name" value="NPS_rcpt"/>
</dbReference>
<evidence type="ECO:0000256" key="3">
    <source>
        <dbReference type="ARBA" id="ARBA00022692"/>
    </source>
</evidence>
<feature type="transmembrane region" description="Helical" evidence="10">
    <location>
        <begin position="200"/>
        <end position="226"/>
    </location>
</feature>
<keyword evidence="7 10" id="KW-0675">Receptor</keyword>
<evidence type="ECO:0000256" key="7">
    <source>
        <dbReference type="ARBA" id="ARBA00023170"/>
    </source>
</evidence>
<keyword evidence="5 10" id="KW-0297">G-protein coupled receptor</keyword>
<sequence>MKNWTFLSMNGSVLKDNITGASYDNSTENNGTSEVSNNFALWFHTEQQIMIIFLLLFIMVGNSIVLVAVAVSKRKSRMNFFIKQLAFADLLVGVFSVLPDLVQRFTLHWYAGEVICKIVRFGMAAVTYGSTFVLVAMSIDRLDAIARPLGFSDSWRRPRLMIAVSWTLAGLCSIPSAVLFKTDHCFIDLTPVQWQIYLTIISFIVFFIPAIIIGICYTAIINIILINGRGGPKSKRDKKGHESGKPFKGKPGFQIGKKTAPFKESKFIRGRETNMSSRGIIPQAKIRTIKMTFVIIFVFILCWSPYFIFNLMGVYHLIPINSSTMGLHSLVQSLAPLNSAANPIIYGVFSTRICRQLRRFRLIRCVLTRLGCCLSDEVDPRRRFYTDPPTTTFTQCTYTTHARTHRTEGDQETALSSVDESKDLCDLVLSTAPSQNLLSTQTCIR</sequence>
<comment type="similarity">
    <text evidence="10">Belongs to the G-protein coupled receptor 1 family. Vasopressin/oxytocin receptor subfamily.</text>
</comment>
<feature type="transmembrane region" description="Helical" evidence="10">
    <location>
        <begin position="293"/>
        <end position="318"/>
    </location>
</feature>
<dbReference type="PANTHER" id="PTHR24244">
    <property type="entry name" value="NEUROPEPTIDE S RECEPTOR"/>
    <property type="match status" value="1"/>
</dbReference>
<name>A0A8W8LEH9_MAGGI</name>
<dbReference type="InterPro" id="IPR001817">
    <property type="entry name" value="Vasoprsn_rcpt"/>
</dbReference>
<reference evidence="12" key="1">
    <citation type="submission" date="2022-08" db="UniProtKB">
        <authorList>
            <consortium name="EnsemblMetazoa"/>
        </authorList>
    </citation>
    <scope>IDENTIFICATION</scope>
    <source>
        <strain evidence="12">05x7-T-G4-1.051#20</strain>
    </source>
</reference>
<evidence type="ECO:0000256" key="10">
    <source>
        <dbReference type="RuleBase" id="RU046427"/>
    </source>
</evidence>
<dbReference type="OMA" id="ICERPNK"/>
<keyword evidence="6 10" id="KW-0472">Membrane</keyword>
<dbReference type="Gene3D" id="1.20.1070.10">
    <property type="entry name" value="Rhodopsin 7-helix transmembrane proteins"/>
    <property type="match status" value="1"/>
</dbReference>
<dbReference type="EnsemblMetazoa" id="G27738.2">
    <property type="protein sequence ID" value="G27738.2:cds"/>
    <property type="gene ID" value="G27738"/>
</dbReference>
<comment type="subcellular location">
    <subcellularLocation>
        <location evidence="1 10">Cell membrane</location>
        <topology evidence="1 10">Multi-pass membrane protein</topology>
    </subcellularLocation>
</comment>
<dbReference type="GO" id="GO:0005886">
    <property type="term" value="C:plasma membrane"/>
    <property type="evidence" value="ECO:0007669"/>
    <property type="project" value="UniProtKB-SubCell"/>
</dbReference>
<proteinExistence type="inferred from homology"/>
<dbReference type="InterPro" id="IPR017452">
    <property type="entry name" value="GPCR_Rhodpsn_7TM"/>
</dbReference>